<keyword evidence="4" id="KW-1185">Reference proteome</keyword>
<proteinExistence type="predicted"/>
<comment type="caution">
    <text evidence="3">The sequence shown here is derived from an EMBL/GenBank/DDBJ whole genome shotgun (WGS) entry which is preliminary data.</text>
</comment>
<organism evidence="3 4">
    <name type="scientific">Bacillus suaedaesalsae</name>
    <dbReference type="NCBI Taxonomy" id="2810349"/>
    <lineage>
        <taxon>Bacteria</taxon>
        <taxon>Bacillati</taxon>
        <taxon>Bacillota</taxon>
        <taxon>Bacilli</taxon>
        <taxon>Bacillales</taxon>
        <taxon>Bacillaceae</taxon>
        <taxon>Bacillus</taxon>
    </lineage>
</organism>
<feature type="signal peptide" evidence="1">
    <location>
        <begin position="1"/>
        <end position="25"/>
    </location>
</feature>
<name>A0ABS2DG03_9BACI</name>
<gene>
    <name evidence="3" type="primary">pdaA</name>
    <name evidence="3" type="ORF">JR050_02150</name>
</gene>
<dbReference type="SUPFAM" id="SSF88713">
    <property type="entry name" value="Glycoside hydrolase/deacetylase"/>
    <property type="match status" value="1"/>
</dbReference>
<dbReference type="PANTHER" id="PTHR10587">
    <property type="entry name" value="GLYCOSYL TRANSFERASE-RELATED"/>
    <property type="match status" value="1"/>
</dbReference>
<dbReference type="PROSITE" id="PS51677">
    <property type="entry name" value="NODB"/>
    <property type="match status" value="1"/>
</dbReference>
<feature type="domain" description="NodB homology" evidence="2">
    <location>
        <begin position="70"/>
        <end position="251"/>
    </location>
</feature>
<evidence type="ECO:0000313" key="3">
    <source>
        <dbReference type="EMBL" id="MBM6616483.1"/>
    </source>
</evidence>
<dbReference type="InterPro" id="IPR002509">
    <property type="entry name" value="NODB_dom"/>
</dbReference>
<evidence type="ECO:0000259" key="2">
    <source>
        <dbReference type="PROSITE" id="PS51677"/>
    </source>
</evidence>
<dbReference type="Pfam" id="PF01522">
    <property type="entry name" value="Polysacc_deac_1"/>
    <property type="match status" value="1"/>
</dbReference>
<evidence type="ECO:0000256" key="1">
    <source>
        <dbReference type="SAM" id="SignalP"/>
    </source>
</evidence>
<protein>
    <submittedName>
        <fullName evidence="3">Delta-lactam-biosynthetic de-N-acetylase</fullName>
    </submittedName>
</protein>
<keyword evidence="1" id="KW-0732">Signal</keyword>
<evidence type="ECO:0000313" key="4">
    <source>
        <dbReference type="Proteomes" id="UP001518925"/>
    </source>
</evidence>
<dbReference type="RefSeq" id="WP_204201873.1">
    <property type="nucleotide sequence ID" value="NZ_JAFELM010000013.1"/>
</dbReference>
<dbReference type="CDD" id="cd10948">
    <property type="entry name" value="CE4_BsPdaA_like"/>
    <property type="match status" value="1"/>
</dbReference>
<accession>A0ABS2DG03</accession>
<dbReference type="Gene3D" id="3.20.20.370">
    <property type="entry name" value="Glycoside hydrolase/deacetylase"/>
    <property type="match status" value="1"/>
</dbReference>
<dbReference type="InterPro" id="IPR050248">
    <property type="entry name" value="Polysacc_deacetylase_ArnD"/>
</dbReference>
<dbReference type="EMBL" id="JAFELM010000013">
    <property type="protein sequence ID" value="MBM6616483.1"/>
    <property type="molecule type" value="Genomic_DNA"/>
</dbReference>
<feature type="chain" id="PRO_5046502514" evidence="1">
    <location>
        <begin position="26"/>
        <end position="275"/>
    </location>
</feature>
<dbReference type="Proteomes" id="UP001518925">
    <property type="component" value="Unassembled WGS sequence"/>
</dbReference>
<dbReference type="NCBIfam" id="TIGR02884">
    <property type="entry name" value="spore_pdaA"/>
    <property type="match status" value="1"/>
</dbReference>
<sequence>MKWKVSFIVALICMLFIPFVQQTEATNYSNAKTHWGFKKSVNHEVPSAGKQLDELLAQYNGFYLGDTSKKEIYLTFDNGYENGYTPLVLDVLKKKHVPATFFVTGHYLKKESALVKRMVDEGHIIGNHSWHHPDLTEVSDIRLKKELELVQKEYEKITGKKGMIYLRPPRGIFSERTLALAEQLGYTNVFWSLAFVDWYTDKQQGWQYSYDQVMKQIHPGAILLLHTVSKDNAEALEKIITDLEKQGYTFKSLDDLMMEKSLPHPWLFSYSTTTP</sequence>
<dbReference type="InterPro" id="IPR011330">
    <property type="entry name" value="Glyco_hydro/deAcase_b/a-brl"/>
</dbReference>
<dbReference type="InterPro" id="IPR014235">
    <property type="entry name" value="Spore_PdaA"/>
</dbReference>
<dbReference type="PANTHER" id="PTHR10587:SF78">
    <property type="entry name" value="PEPTIDOGLYCAN-N-ACETYLMURAMIC ACID DEACETYLASE PDAA"/>
    <property type="match status" value="1"/>
</dbReference>
<reference evidence="3 4" key="1">
    <citation type="submission" date="2021-02" db="EMBL/GenBank/DDBJ databases">
        <title>Bacillus sp. RD4P76, an endophyte from a halophyte.</title>
        <authorList>
            <person name="Sun J.-Q."/>
        </authorList>
    </citation>
    <scope>NUCLEOTIDE SEQUENCE [LARGE SCALE GENOMIC DNA]</scope>
    <source>
        <strain evidence="3 4">RD4P76</strain>
    </source>
</reference>